<feature type="signal peptide" evidence="1">
    <location>
        <begin position="1"/>
        <end position="30"/>
    </location>
</feature>
<organism evidence="2 3">
    <name type="scientific">Immersiella caudata</name>
    <dbReference type="NCBI Taxonomy" id="314043"/>
    <lineage>
        <taxon>Eukaryota</taxon>
        <taxon>Fungi</taxon>
        <taxon>Dikarya</taxon>
        <taxon>Ascomycota</taxon>
        <taxon>Pezizomycotina</taxon>
        <taxon>Sordariomycetes</taxon>
        <taxon>Sordariomycetidae</taxon>
        <taxon>Sordariales</taxon>
        <taxon>Lasiosphaeriaceae</taxon>
        <taxon>Immersiella</taxon>
    </lineage>
</organism>
<evidence type="ECO:0000256" key="1">
    <source>
        <dbReference type="SAM" id="SignalP"/>
    </source>
</evidence>
<reference evidence="2" key="1">
    <citation type="submission" date="2023-06" db="EMBL/GenBank/DDBJ databases">
        <title>Genome-scale phylogeny and comparative genomics of the fungal order Sordariales.</title>
        <authorList>
            <consortium name="Lawrence Berkeley National Laboratory"/>
            <person name="Hensen N."/>
            <person name="Bonometti L."/>
            <person name="Westerberg I."/>
            <person name="Brannstrom I.O."/>
            <person name="Guillou S."/>
            <person name="Cros-Aarteil S."/>
            <person name="Calhoun S."/>
            <person name="Haridas S."/>
            <person name="Kuo A."/>
            <person name="Mondo S."/>
            <person name="Pangilinan J."/>
            <person name="Riley R."/>
            <person name="Labutti K."/>
            <person name="Andreopoulos B."/>
            <person name="Lipzen A."/>
            <person name="Chen C."/>
            <person name="Yanf M."/>
            <person name="Daum C."/>
            <person name="Ng V."/>
            <person name="Clum A."/>
            <person name="Steindorff A."/>
            <person name="Ohm R."/>
            <person name="Martin F."/>
            <person name="Silar P."/>
            <person name="Natvig D."/>
            <person name="Lalanne C."/>
            <person name="Gautier V."/>
            <person name="Ament-Velasquez S.L."/>
            <person name="Kruys A."/>
            <person name="Hutchinson M.I."/>
            <person name="Powell A.J."/>
            <person name="Barry K."/>
            <person name="Miller A.N."/>
            <person name="Grigoriev I.V."/>
            <person name="Debuchy R."/>
            <person name="Gladieux P."/>
            <person name="Thoren M.H."/>
            <person name="Johannesson H."/>
        </authorList>
    </citation>
    <scope>NUCLEOTIDE SEQUENCE</scope>
    <source>
        <strain evidence="2">CBS 606.72</strain>
    </source>
</reference>
<comment type="caution">
    <text evidence="2">The sequence shown here is derived from an EMBL/GenBank/DDBJ whole genome shotgun (WGS) entry which is preliminary data.</text>
</comment>
<gene>
    <name evidence="2" type="ORF">B0T14DRAFT_522215</name>
</gene>
<keyword evidence="1" id="KW-0732">Signal</keyword>
<dbReference type="Proteomes" id="UP001175000">
    <property type="component" value="Unassembled WGS sequence"/>
</dbReference>
<dbReference type="EMBL" id="JAULSU010000004">
    <property type="protein sequence ID" value="KAK0620823.1"/>
    <property type="molecule type" value="Genomic_DNA"/>
</dbReference>
<accession>A0AA39WSK6</accession>
<evidence type="ECO:0000313" key="3">
    <source>
        <dbReference type="Proteomes" id="UP001175000"/>
    </source>
</evidence>
<dbReference type="AlphaFoldDB" id="A0AA39WSK6"/>
<evidence type="ECO:0000313" key="2">
    <source>
        <dbReference type="EMBL" id="KAK0620823.1"/>
    </source>
</evidence>
<proteinExistence type="predicted"/>
<sequence>MTGRAQFPGQWVQAVAFGLLKLVALRSVRFQAISPRFGDRGVGNPAYWLIYYLYNQVASNTSFADNSIYRRSS</sequence>
<feature type="chain" id="PRO_5041251808" evidence="1">
    <location>
        <begin position="31"/>
        <end position="73"/>
    </location>
</feature>
<keyword evidence="3" id="KW-1185">Reference proteome</keyword>
<name>A0AA39WSK6_9PEZI</name>
<protein>
    <submittedName>
        <fullName evidence="2">Uncharacterized protein</fullName>
    </submittedName>
</protein>